<evidence type="ECO:0000313" key="4">
    <source>
        <dbReference type="EMBL" id="MEX3528042.1"/>
    </source>
</evidence>
<evidence type="ECO:0000256" key="1">
    <source>
        <dbReference type="ARBA" id="ARBA00023125"/>
    </source>
</evidence>
<keyword evidence="2" id="KW-0963">Cytoplasm</keyword>
<evidence type="ECO:0000313" key="5">
    <source>
        <dbReference type="EMBL" id="NMF08960.1"/>
    </source>
</evidence>
<dbReference type="SUPFAM" id="SSF82607">
    <property type="entry name" value="YbaB-like"/>
    <property type="match status" value="1"/>
</dbReference>
<dbReference type="InterPro" id="IPR004401">
    <property type="entry name" value="YbaB/EbfC"/>
</dbReference>
<dbReference type="PANTHER" id="PTHR33449">
    <property type="entry name" value="NUCLEOID-ASSOCIATED PROTEIN YBAB"/>
    <property type="match status" value="1"/>
</dbReference>
<dbReference type="NCBIfam" id="TIGR00103">
    <property type="entry name" value="DNA_YbaB_EbfC"/>
    <property type="match status" value="1"/>
</dbReference>
<proteinExistence type="inferred from homology"/>
<evidence type="ECO:0000313" key="7">
    <source>
        <dbReference type="Proteomes" id="UP001558353"/>
    </source>
</evidence>
<reference evidence="4" key="3">
    <citation type="submission" date="2024-01" db="EMBL/GenBank/DDBJ databases">
        <authorList>
            <person name="De La Cruz K.F."/>
            <person name="Townsend E.C."/>
            <person name="Salamzade R."/>
            <person name="Kalan L.R."/>
        </authorList>
    </citation>
    <scope>NUCLEOTIDE SEQUENCE</scope>
    <source>
        <strain evidence="4">LK2569</strain>
    </source>
</reference>
<keyword evidence="7" id="KW-1185">Reference proteome</keyword>
<dbReference type="EMBL" id="JABAGA010000002">
    <property type="protein sequence ID" value="NMF08960.1"/>
    <property type="molecule type" value="Genomic_DNA"/>
</dbReference>
<dbReference type="Proteomes" id="UP001558353">
    <property type="component" value="Unassembled WGS sequence"/>
</dbReference>
<dbReference type="AlphaFoldDB" id="A0A0M2XPI6"/>
<dbReference type="InterPro" id="IPR036894">
    <property type="entry name" value="YbaB-like_sf"/>
</dbReference>
<dbReference type="GeneID" id="95321336"/>
<reference evidence="4 7" key="2">
    <citation type="journal article" date="2024" name="Fungal Genet. Biol.">
        <title>The porcine skin microbiome exhibits broad fungal antagonism.</title>
        <authorList>
            <person name="De La Cruz K.F."/>
            <person name="Townsend E.C."/>
            <person name="Alex Cheong J.Z."/>
            <person name="Salamzade R."/>
            <person name="Liu A."/>
            <person name="Sandstrom S."/>
            <person name="Davila E."/>
            <person name="Huang L."/>
            <person name="Xu K.H."/>
            <person name="Wu S.Y."/>
            <person name="Meudt J.J."/>
            <person name="Shanmuganayagam D."/>
            <person name="Gibson A.L.F."/>
            <person name="Kalan L.R."/>
        </authorList>
    </citation>
    <scope>NUCLEOTIDE SEQUENCE [LARGE SCALE GENOMIC DNA]</scope>
    <source>
        <strain evidence="4 7">LK2569</strain>
    </source>
</reference>
<dbReference type="RefSeq" id="WP_046650063.1">
    <property type="nucleotide sequence ID" value="NZ_DYUU01000014.1"/>
</dbReference>
<keyword evidence="1 2" id="KW-0238">DNA-binding</keyword>
<dbReference type="Pfam" id="PF02575">
    <property type="entry name" value="YbaB_DNA_bd"/>
    <property type="match status" value="1"/>
</dbReference>
<gene>
    <name evidence="5" type="ORF">HF852_05010</name>
    <name evidence="4" type="ORF">VVR64_03005</name>
</gene>
<dbReference type="GO" id="GO:0005829">
    <property type="term" value="C:cytosol"/>
    <property type="evidence" value="ECO:0007669"/>
    <property type="project" value="TreeGrafter"/>
</dbReference>
<reference evidence="5 6" key="1">
    <citation type="submission" date="2020-04" db="EMBL/GenBank/DDBJ databases">
        <authorList>
            <person name="Hitch T.C.A."/>
            <person name="Wylensek D."/>
            <person name="Clavel T."/>
        </authorList>
    </citation>
    <scope>NUCLEOTIDE SEQUENCE [LARGE SCALE GENOMIC DNA]</scope>
    <source>
        <strain evidence="5 6">BL-383-APC-2I</strain>
    </source>
</reference>
<name>A0A0M2XPI6_9CORY</name>
<evidence type="ECO:0000313" key="6">
    <source>
        <dbReference type="Proteomes" id="UP000589552"/>
    </source>
</evidence>
<comment type="subcellular location">
    <subcellularLocation>
        <location evidence="2">Cytoplasm</location>
        <location evidence="2">Nucleoid</location>
    </subcellularLocation>
</comment>
<dbReference type="HAMAP" id="MF_00274">
    <property type="entry name" value="DNA_YbaB_EbfC"/>
    <property type="match status" value="1"/>
</dbReference>
<dbReference type="EMBL" id="JAYWMA010000002">
    <property type="protein sequence ID" value="MEX3528042.1"/>
    <property type="molecule type" value="Genomic_DNA"/>
</dbReference>
<dbReference type="GO" id="GO:0003677">
    <property type="term" value="F:DNA binding"/>
    <property type="evidence" value="ECO:0007669"/>
    <property type="project" value="UniProtKB-UniRule"/>
</dbReference>
<organism evidence="5 6">
    <name type="scientific">Corynebacterium xerosis</name>
    <dbReference type="NCBI Taxonomy" id="1725"/>
    <lineage>
        <taxon>Bacteria</taxon>
        <taxon>Bacillati</taxon>
        <taxon>Actinomycetota</taxon>
        <taxon>Actinomycetes</taxon>
        <taxon>Mycobacteriales</taxon>
        <taxon>Corynebacteriaceae</taxon>
        <taxon>Corynebacterium</taxon>
    </lineage>
</organism>
<dbReference type="Proteomes" id="UP000589552">
    <property type="component" value="Unassembled WGS sequence"/>
</dbReference>
<dbReference type="GO" id="GO:0043590">
    <property type="term" value="C:bacterial nucleoid"/>
    <property type="evidence" value="ECO:0007669"/>
    <property type="project" value="UniProtKB-UniRule"/>
</dbReference>
<dbReference type="PIRSF" id="PIRSF004555">
    <property type="entry name" value="UCP004555"/>
    <property type="match status" value="1"/>
</dbReference>
<comment type="caution">
    <text evidence="5">The sequence shown here is derived from an EMBL/GenBank/DDBJ whole genome shotgun (WGS) entry which is preliminary data.</text>
</comment>
<accession>A0A0M2XPI6</accession>
<comment type="subunit">
    <text evidence="2">Homodimer.</text>
</comment>
<protein>
    <recommendedName>
        <fullName evidence="2">Nucleoid-associated protein HF852_05010</fullName>
    </recommendedName>
</protein>
<evidence type="ECO:0000256" key="2">
    <source>
        <dbReference type="HAMAP-Rule" id="MF_00274"/>
    </source>
</evidence>
<evidence type="ECO:0000256" key="3">
    <source>
        <dbReference type="SAM" id="Coils"/>
    </source>
</evidence>
<dbReference type="OrthoDB" id="9809370at2"/>
<comment type="function">
    <text evidence="2">Binds to DNA and alters its conformation. May be involved in regulation of gene expression, nucleoid organization and DNA protection.</text>
</comment>
<sequence>MSQPDMNAILAQAQQMQAQLEAAQAEIVAASVVGEAGNGLVKVTMRGSGEVVDIELDPKVVDPEDVDGLQDLILGAFGDATHKVQALAEEKMGPLSQGFGALGDGPSGLGF</sequence>
<comment type="similarity">
    <text evidence="2">Belongs to the YbaB/EbfC family.</text>
</comment>
<dbReference type="Gene3D" id="3.30.1310.10">
    <property type="entry name" value="Nucleoid-associated protein YbaB-like domain"/>
    <property type="match status" value="1"/>
</dbReference>
<dbReference type="PANTHER" id="PTHR33449:SF1">
    <property type="entry name" value="NUCLEOID-ASSOCIATED PROTEIN YBAB"/>
    <property type="match status" value="1"/>
</dbReference>
<feature type="coiled-coil region" evidence="3">
    <location>
        <begin position="6"/>
        <end position="33"/>
    </location>
</feature>
<keyword evidence="3" id="KW-0175">Coiled coil</keyword>